<accession>A0A099IB39</accession>
<dbReference type="RefSeq" id="WP_009269877.1">
    <property type="nucleotide sequence ID" value="NZ_BAABXQ010000001.1"/>
</dbReference>
<gene>
    <name evidence="1" type="ORF">CIAN88_01235</name>
    <name evidence="2" type="ORF">GT664_10320</name>
</gene>
<dbReference type="EMBL" id="WWTN01000015">
    <property type="protein sequence ID" value="MZH56140.1"/>
    <property type="molecule type" value="Genomic_DNA"/>
</dbReference>
<evidence type="ECO:0000313" key="3">
    <source>
        <dbReference type="Proteomes" id="UP000030008"/>
    </source>
</evidence>
<dbReference type="Proteomes" id="UP000030008">
    <property type="component" value="Unassembled WGS sequence"/>
</dbReference>
<evidence type="ECO:0000313" key="2">
    <source>
        <dbReference type="EMBL" id="MZH56140.1"/>
    </source>
</evidence>
<dbReference type="EMBL" id="JQIF01000006">
    <property type="protein sequence ID" value="KGJ54865.1"/>
    <property type="molecule type" value="Genomic_DNA"/>
</dbReference>
<reference evidence="2" key="2">
    <citation type="journal article" date="2019" name="Nat. Med.">
        <title>A library of human gut bacterial isolates paired with longitudinal multiomics data enables mechanistic microbiome research.</title>
        <authorList>
            <person name="Poyet M."/>
            <person name="Groussin M."/>
            <person name="Gibbons S.M."/>
            <person name="Avila-Pacheco J."/>
            <person name="Jiang X."/>
            <person name="Kearney S.M."/>
            <person name="Perrotta A.R."/>
            <person name="Berdy B."/>
            <person name="Zhao S."/>
            <person name="Lieberman T.D."/>
            <person name="Swanson P.K."/>
            <person name="Smith M."/>
            <person name="Roesemann S."/>
            <person name="Alexander J.E."/>
            <person name="Rich S.A."/>
            <person name="Livny J."/>
            <person name="Vlamakis H."/>
            <person name="Clish C."/>
            <person name="Bullock K."/>
            <person name="Deik A."/>
            <person name="Scott J."/>
            <person name="Pierce K.A."/>
            <person name="Xavier R.J."/>
            <person name="Alm E.J."/>
        </authorList>
    </citation>
    <scope>NUCLEOTIDE SEQUENCE</scope>
    <source>
        <strain evidence="2">BIOML-A12</strain>
    </source>
</reference>
<proteinExistence type="predicted"/>
<comment type="caution">
    <text evidence="1">The sequence shown here is derived from an EMBL/GenBank/DDBJ whole genome shotgun (WGS) entry which is preliminary data.</text>
</comment>
<protein>
    <submittedName>
        <fullName evidence="1">Uncharacterized protein</fullName>
    </submittedName>
</protein>
<reference evidence="1 3" key="1">
    <citation type="submission" date="2014-08" db="EMBL/GenBank/DDBJ databases">
        <title>Clostridium innocuum, an unnegligible vancomycin-resistant pathogen causing extra-intestinal infections.</title>
        <authorList>
            <person name="Feng Y."/>
            <person name="Chiu C.-H."/>
        </authorList>
    </citation>
    <scope>NUCLEOTIDE SEQUENCE [LARGE SCALE GENOMIC DNA]</scope>
    <source>
        <strain evidence="1 3">AN88</strain>
    </source>
</reference>
<organism evidence="1 3">
    <name type="scientific">Clostridium innocuum</name>
    <dbReference type="NCBI Taxonomy" id="1522"/>
    <lineage>
        <taxon>Bacteria</taxon>
        <taxon>Bacillati</taxon>
        <taxon>Bacillota</taxon>
        <taxon>Clostridia</taxon>
        <taxon>Eubacteriales</taxon>
        <taxon>Clostridiaceae</taxon>
        <taxon>Clostridium</taxon>
    </lineage>
</organism>
<dbReference type="AlphaFoldDB" id="A0A099IB39"/>
<evidence type="ECO:0000313" key="1">
    <source>
        <dbReference type="EMBL" id="KGJ54865.1"/>
    </source>
</evidence>
<name>A0A099IB39_CLOIN</name>
<sequence>MIKRARELHKAVYAVAPDEKEKMPKKRESSGLLEDEIEYCNELSEVIDADSRMEVIETLREQNNYLKEGVADTQIEIEY</sequence>
<dbReference type="Proteomes" id="UP000604383">
    <property type="component" value="Unassembled WGS sequence"/>
</dbReference>